<dbReference type="EMBL" id="CAJNRG010000274">
    <property type="protein sequence ID" value="CAF1992279.1"/>
    <property type="molecule type" value="Genomic_DNA"/>
</dbReference>
<sequence length="322" mass="35844">MAETECSSFNKSAASDMDIDSHDQNDVSKVFTILRAKLNAKEKELLELQRAEPCLIAPDSAQIESLLNAISSLHLSTQEGSFIFASNSACDNFSSTSVCPTGVNSIKILPCTAWLPASVDVKQKEDQTNQHRLPMVAHMFSLPANAFVASSSNCSILPSVETKVQTKDEPTNRLPMVSQLFSMPINAFRSSASTIEPMNESVIVQMDDTKKIINNDNEALSRTDLPKSILTTETTYSKEYWLNKTSSEFESLPLDLDSYIEQTTAKMRRLHMEYVEALEKLKTPTNPVDSRKALESIYPQMFDRMKPDTSTKNLPNLSPSNK</sequence>
<dbReference type="Proteomes" id="UP000681720">
    <property type="component" value="Unassembled WGS sequence"/>
</dbReference>
<organism evidence="3 12">
    <name type="scientific">Rotaria magnacalcarata</name>
    <dbReference type="NCBI Taxonomy" id="392030"/>
    <lineage>
        <taxon>Eukaryota</taxon>
        <taxon>Metazoa</taxon>
        <taxon>Spiralia</taxon>
        <taxon>Gnathifera</taxon>
        <taxon>Rotifera</taxon>
        <taxon>Eurotatoria</taxon>
        <taxon>Bdelloidea</taxon>
        <taxon>Philodinida</taxon>
        <taxon>Philodinidae</taxon>
        <taxon>Rotaria</taxon>
    </lineage>
</organism>
<dbReference type="EMBL" id="CAJOBI010007491">
    <property type="protein sequence ID" value="CAF4087113.1"/>
    <property type="molecule type" value="Genomic_DNA"/>
</dbReference>
<dbReference type="AlphaFoldDB" id="A0A816DFY7"/>
<name>A0A816DFY7_9BILA</name>
<evidence type="ECO:0000313" key="7">
    <source>
        <dbReference type="EMBL" id="CAF3807448.1"/>
    </source>
</evidence>
<dbReference type="EMBL" id="CAJNRE010014660">
    <property type="protein sequence ID" value="CAF2129686.1"/>
    <property type="molecule type" value="Genomic_DNA"/>
</dbReference>
<feature type="compositionally biased region" description="Polar residues" evidence="1">
    <location>
        <begin position="310"/>
        <end position="322"/>
    </location>
</feature>
<dbReference type="EMBL" id="CAJNRF010014819">
    <property type="protein sequence ID" value="CAF2161754.1"/>
    <property type="molecule type" value="Genomic_DNA"/>
</dbReference>
<evidence type="ECO:0000256" key="1">
    <source>
        <dbReference type="SAM" id="MobiDB-lite"/>
    </source>
</evidence>
<dbReference type="Proteomes" id="UP000663855">
    <property type="component" value="Unassembled WGS sequence"/>
</dbReference>
<dbReference type="Proteomes" id="UP000676336">
    <property type="component" value="Unassembled WGS sequence"/>
</dbReference>
<evidence type="ECO:0000313" key="5">
    <source>
        <dbReference type="EMBL" id="CAF2129686.1"/>
    </source>
</evidence>
<dbReference type="Proteomes" id="UP000663856">
    <property type="component" value="Unassembled WGS sequence"/>
</dbReference>
<dbReference type="EMBL" id="CAJOBF010003202">
    <property type="protein sequence ID" value="CAF4079425.1"/>
    <property type="molecule type" value="Genomic_DNA"/>
</dbReference>
<evidence type="ECO:0000313" key="2">
    <source>
        <dbReference type="EMBL" id="CAF1377124.1"/>
    </source>
</evidence>
<accession>A0A816DFY7</accession>
<evidence type="ECO:0000313" key="9">
    <source>
        <dbReference type="EMBL" id="CAF4003144.1"/>
    </source>
</evidence>
<dbReference type="Proteomes" id="UP000663842">
    <property type="component" value="Unassembled WGS sequence"/>
</dbReference>
<evidence type="ECO:0000313" key="12">
    <source>
        <dbReference type="Proteomes" id="UP000663834"/>
    </source>
</evidence>
<feature type="region of interest" description="Disordered" evidence="1">
    <location>
        <begin position="303"/>
        <end position="322"/>
    </location>
</feature>
<evidence type="ECO:0000313" key="4">
    <source>
        <dbReference type="EMBL" id="CAF1992279.1"/>
    </source>
</evidence>
<dbReference type="EMBL" id="CAJOBH010000639">
    <property type="protein sequence ID" value="CAF3807448.1"/>
    <property type="molecule type" value="Genomic_DNA"/>
</dbReference>
<dbReference type="Proteomes" id="UP000663824">
    <property type="component" value="Unassembled WGS sequence"/>
</dbReference>
<proteinExistence type="predicted"/>
<comment type="caution">
    <text evidence="3">The sequence shown here is derived from an EMBL/GenBank/DDBJ whole genome shotgun (WGS) entry which is preliminary data.</text>
</comment>
<dbReference type="Proteomes" id="UP000663887">
    <property type="component" value="Unassembled WGS sequence"/>
</dbReference>
<evidence type="ECO:0000313" key="13">
    <source>
        <dbReference type="Proteomes" id="UP000663866"/>
    </source>
</evidence>
<dbReference type="Proteomes" id="UP000663866">
    <property type="component" value="Unassembled WGS sequence"/>
</dbReference>
<dbReference type="EMBL" id="CAJOBG010002383">
    <property type="protein sequence ID" value="CAF4003144.1"/>
    <property type="molecule type" value="Genomic_DNA"/>
</dbReference>
<evidence type="ECO:0000313" key="3">
    <source>
        <dbReference type="EMBL" id="CAF1635481.1"/>
    </source>
</evidence>
<evidence type="ECO:0000313" key="8">
    <source>
        <dbReference type="EMBL" id="CAF3951492.1"/>
    </source>
</evidence>
<dbReference type="Proteomes" id="UP000663834">
    <property type="component" value="Unassembled WGS sequence"/>
</dbReference>
<dbReference type="OrthoDB" id="10043477at2759"/>
<evidence type="ECO:0000313" key="10">
    <source>
        <dbReference type="EMBL" id="CAF4079425.1"/>
    </source>
</evidence>
<dbReference type="Proteomes" id="UP000681967">
    <property type="component" value="Unassembled WGS sequence"/>
</dbReference>
<protein>
    <submittedName>
        <fullName evidence="3">Uncharacterized protein</fullName>
    </submittedName>
</protein>
<dbReference type="EMBL" id="CAJNOW010014824">
    <property type="protein sequence ID" value="CAF1635481.1"/>
    <property type="molecule type" value="Genomic_DNA"/>
</dbReference>
<dbReference type="EMBL" id="CAJNOV010009733">
    <property type="protein sequence ID" value="CAF1377124.1"/>
    <property type="molecule type" value="Genomic_DNA"/>
</dbReference>
<reference evidence="3" key="1">
    <citation type="submission" date="2021-02" db="EMBL/GenBank/DDBJ databases">
        <authorList>
            <person name="Nowell W R."/>
        </authorList>
    </citation>
    <scope>NUCLEOTIDE SEQUENCE</scope>
</reference>
<evidence type="ECO:0000313" key="6">
    <source>
        <dbReference type="EMBL" id="CAF2161754.1"/>
    </source>
</evidence>
<gene>
    <name evidence="7" type="ORF">BYL167_LOCUS3346</name>
    <name evidence="2" type="ORF">CJN711_LOCUS20747</name>
    <name evidence="8" type="ORF">GIL414_LOCUS9123</name>
    <name evidence="3" type="ORF">KQP761_LOCUS26988</name>
    <name evidence="5" type="ORF">MBJ925_LOCUS27367</name>
    <name evidence="9" type="ORF">OVN521_LOCUS15169</name>
    <name evidence="11" type="ORF">SMN809_LOCUS16636</name>
    <name evidence="10" type="ORF">UXM345_LOCUS20958</name>
    <name evidence="6" type="ORF">WKI299_LOCUS32245</name>
    <name evidence="4" type="ORF">XDN619_LOCUS2912</name>
</gene>
<keyword evidence="13" id="KW-1185">Reference proteome</keyword>
<dbReference type="EMBL" id="CAJOBJ010003058">
    <property type="protein sequence ID" value="CAF3951492.1"/>
    <property type="molecule type" value="Genomic_DNA"/>
</dbReference>
<evidence type="ECO:0000313" key="11">
    <source>
        <dbReference type="EMBL" id="CAF4087113.1"/>
    </source>
</evidence>